<name>A0A4R1NPI7_9GAMM</name>
<feature type="compositionally biased region" description="Low complexity" evidence="1">
    <location>
        <begin position="557"/>
        <end position="567"/>
    </location>
</feature>
<dbReference type="AlphaFoldDB" id="A0A4R1NPI7"/>
<dbReference type="Proteomes" id="UP000294555">
    <property type="component" value="Unassembled WGS sequence"/>
</dbReference>
<comment type="caution">
    <text evidence="2">The sequence shown here is derived from an EMBL/GenBank/DDBJ whole genome shotgun (WGS) entry which is preliminary data.</text>
</comment>
<gene>
    <name evidence="2" type="ORF">EZJ58_4905</name>
</gene>
<evidence type="ECO:0000313" key="3">
    <source>
        <dbReference type="Proteomes" id="UP000294555"/>
    </source>
</evidence>
<reference evidence="2 3" key="1">
    <citation type="submission" date="2019-02" db="EMBL/GenBank/DDBJ databases">
        <title>Investigation of anaerobic lignin degradation for improved lignocellulosic biofuels.</title>
        <authorList>
            <person name="Deangelis K."/>
        </authorList>
    </citation>
    <scope>NUCLEOTIDE SEQUENCE [LARGE SCALE GENOMIC DNA]</scope>
    <source>
        <strain evidence="2 3">159R</strain>
    </source>
</reference>
<dbReference type="OrthoDB" id="7030552at2"/>
<feature type="compositionally biased region" description="Basic and acidic residues" evidence="1">
    <location>
        <begin position="464"/>
        <end position="477"/>
    </location>
</feature>
<feature type="compositionally biased region" description="Low complexity" evidence="1">
    <location>
        <begin position="439"/>
        <end position="448"/>
    </location>
</feature>
<dbReference type="EMBL" id="SJOI01000001">
    <property type="protein sequence ID" value="TCL06636.1"/>
    <property type="molecule type" value="Genomic_DNA"/>
</dbReference>
<dbReference type="RefSeq" id="WP_132926194.1">
    <property type="nucleotide sequence ID" value="NZ_SJOI01000001.1"/>
</dbReference>
<keyword evidence="3" id="KW-1185">Reference proteome</keyword>
<evidence type="ECO:0000313" key="2">
    <source>
        <dbReference type="EMBL" id="TCL06636.1"/>
    </source>
</evidence>
<evidence type="ECO:0000256" key="1">
    <source>
        <dbReference type="SAM" id="MobiDB-lite"/>
    </source>
</evidence>
<feature type="region of interest" description="Disordered" evidence="1">
    <location>
        <begin position="557"/>
        <end position="580"/>
    </location>
</feature>
<accession>A0A4R1NPI7</accession>
<proteinExistence type="predicted"/>
<sequence length="580" mass="61104">MIPLHSLQTKIPVEPLRHDSVNLGDEADVSSSAESASRQLEWQFNENNALGQTELATEALKTCAINLDRQLDALNGELLATLRPHELNGAERLLASAENLLKNGEDAPLSTLVGTDEDTIAKHLRDQLQRQPSAEFMERGRTLLDCIGSVLANDFTLLSGNAARRTGNVIAVAARTGTIVALTTMLRQLLGFALEQNFHSLGKDASLTPRMVAGIASLLIGPGLNLAGAVRDERNGLATPASRISRTWMGLLSLGGLLIASAYDPVAVIGHKLAAIGPQMAAYTLARDLLQMFFPLHENGGTNATGMLCSGFMYGIAQLLLGEGMVNFAPQSGAEYLISEAGRLGEPMADWAAASAAMALIEPNHLHDLLRSAMNTAVEMFDELQRPALMRYFSTQQGTGAAQGEAEAAPEKEPLTAGTAAFASGAVTTLRSASDKNSSRSISAEPSSAGDKRRRSSSFNGPDQGREGVRIGLDRPRIGAGSWPTSGQLADSMLTTCAMRTSVFEAVVAIALTVSTALQKTRLEQTEQCHIVSALIGGLVMVGYPAFVCAHLTGSSSPDSLAPAADPGTSPDPVAIEKQG</sequence>
<organism evidence="2 3">
    <name type="scientific">Sodalis ligni</name>
    <dbReference type="NCBI Taxonomy" id="2697027"/>
    <lineage>
        <taxon>Bacteria</taxon>
        <taxon>Pseudomonadati</taxon>
        <taxon>Pseudomonadota</taxon>
        <taxon>Gammaproteobacteria</taxon>
        <taxon>Enterobacterales</taxon>
        <taxon>Bruguierivoracaceae</taxon>
        <taxon>Sodalis</taxon>
    </lineage>
</organism>
<feature type="region of interest" description="Disordered" evidence="1">
    <location>
        <begin position="431"/>
        <end position="484"/>
    </location>
</feature>
<protein>
    <submittedName>
        <fullName evidence="2">Uncharacterized protein</fullName>
    </submittedName>
</protein>